<name>A0ABU6YVZ8_9FABA</name>
<protein>
    <submittedName>
        <fullName evidence="1">Uncharacterized protein</fullName>
    </submittedName>
</protein>
<gene>
    <name evidence="1" type="ORF">PIB30_117976</name>
</gene>
<organism evidence="1 2">
    <name type="scientific">Stylosanthes scabra</name>
    <dbReference type="NCBI Taxonomy" id="79078"/>
    <lineage>
        <taxon>Eukaryota</taxon>
        <taxon>Viridiplantae</taxon>
        <taxon>Streptophyta</taxon>
        <taxon>Embryophyta</taxon>
        <taxon>Tracheophyta</taxon>
        <taxon>Spermatophyta</taxon>
        <taxon>Magnoliopsida</taxon>
        <taxon>eudicotyledons</taxon>
        <taxon>Gunneridae</taxon>
        <taxon>Pentapetalae</taxon>
        <taxon>rosids</taxon>
        <taxon>fabids</taxon>
        <taxon>Fabales</taxon>
        <taxon>Fabaceae</taxon>
        <taxon>Papilionoideae</taxon>
        <taxon>50 kb inversion clade</taxon>
        <taxon>dalbergioids sensu lato</taxon>
        <taxon>Dalbergieae</taxon>
        <taxon>Pterocarpus clade</taxon>
        <taxon>Stylosanthes</taxon>
    </lineage>
</organism>
<dbReference type="EMBL" id="JASCZI010245125">
    <property type="protein sequence ID" value="MED6214532.1"/>
    <property type="molecule type" value="Genomic_DNA"/>
</dbReference>
<comment type="caution">
    <text evidence="1">The sequence shown here is derived from an EMBL/GenBank/DDBJ whole genome shotgun (WGS) entry which is preliminary data.</text>
</comment>
<proteinExistence type="predicted"/>
<accession>A0ABU6YVZ8</accession>
<sequence length="112" mass="12892">MVSRAPVQIQWQPYSILFLSRIISLLFLRNSMNPTFSIGSSTSSLLFDGRILRITFWKGKLHPSMNQIQQKQLGQFPVNTLNGFNRITIFARGLWLRLILPSRISLFTANQP</sequence>
<evidence type="ECO:0000313" key="1">
    <source>
        <dbReference type="EMBL" id="MED6214532.1"/>
    </source>
</evidence>
<keyword evidence="2" id="KW-1185">Reference proteome</keyword>
<evidence type="ECO:0000313" key="2">
    <source>
        <dbReference type="Proteomes" id="UP001341840"/>
    </source>
</evidence>
<reference evidence="1 2" key="1">
    <citation type="journal article" date="2023" name="Plants (Basel)">
        <title>Bridging the Gap: Combining Genomics and Transcriptomics Approaches to Understand Stylosanthes scabra, an Orphan Legume from the Brazilian Caatinga.</title>
        <authorList>
            <person name="Ferreira-Neto J.R.C."/>
            <person name="da Silva M.D."/>
            <person name="Binneck E."/>
            <person name="de Melo N.F."/>
            <person name="da Silva R.H."/>
            <person name="de Melo A.L.T.M."/>
            <person name="Pandolfi V."/>
            <person name="Bustamante F.O."/>
            <person name="Brasileiro-Vidal A.C."/>
            <person name="Benko-Iseppon A.M."/>
        </authorList>
    </citation>
    <scope>NUCLEOTIDE SEQUENCE [LARGE SCALE GENOMIC DNA]</scope>
    <source>
        <tissue evidence="1">Leaves</tissue>
    </source>
</reference>
<dbReference type="Proteomes" id="UP001341840">
    <property type="component" value="Unassembled WGS sequence"/>
</dbReference>